<name>A0A518BM31_9BACT</name>
<dbReference type="GO" id="GO:0080164">
    <property type="term" value="P:regulation of nitric oxide metabolic process"/>
    <property type="evidence" value="ECO:0007669"/>
    <property type="project" value="TreeGrafter"/>
</dbReference>
<comment type="cofactor">
    <cofactor evidence="1">
        <name>Zn(2+)</name>
        <dbReference type="ChEBI" id="CHEBI:29105"/>
    </cofactor>
</comment>
<reference evidence="5 6" key="1">
    <citation type="submission" date="2019-02" db="EMBL/GenBank/DDBJ databases">
        <title>Deep-cultivation of Planctomycetes and their phenomic and genomic characterization uncovers novel biology.</title>
        <authorList>
            <person name="Wiegand S."/>
            <person name="Jogler M."/>
            <person name="Boedeker C."/>
            <person name="Pinto D."/>
            <person name="Vollmers J."/>
            <person name="Rivas-Marin E."/>
            <person name="Kohn T."/>
            <person name="Peeters S.H."/>
            <person name="Heuer A."/>
            <person name="Rast P."/>
            <person name="Oberbeckmann S."/>
            <person name="Bunk B."/>
            <person name="Jeske O."/>
            <person name="Meyerdierks A."/>
            <person name="Storesund J.E."/>
            <person name="Kallscheuer N."/>
            <person name="Luecker S."/>
            <person name="Lage O.M."/>
            <person name="Pohl T."/>
            <person name="Merkel B.J."/>
            <person name="Hornburger P."/>
            <person name="Mueller R.-W."/>
            <person name="Bruemmer F."/>
            <person name="Labrenz M."/>
            <person name="Spormann A.M."/>
            <person name="Op den Camp H."/>
            <person name="Overmann J."/>
            <person name="Amann R."/>
            <person name="Jetten M.S.M."/>
            <person name="Mascher T."/>
            <person name="Medema M.H."/>
            <person name="Devos D.P."/>
            <person name="Kaster A.-K."/>
            <person name="Ovreas L."/>
            <person name="Rohde M."/>
            <person name="Galperin M.Y."/>
            <person name="Jogler C."/>
        </authorList>
    </citation>
    <scope>NUCLEOTIDE SEQUENCE [LARGE SCALE GENOMIC DNA]</scope>
    <source>
        <strain evidence="5 6">Pla133</strain>
    </source>
</reference>
<evidence type="ECO:0008006" key="7">
    <source>
        <dbReference type="Google" id="ProtNLM"/>
    </source>
</evidence>
<evidence type="ECO:0000313" key="5">
    <source>
        <dbReference type="EMBL" id="QDU68038.1"/>
    </source>
</evidence>
<dbReference type="EMBL" id="CP036287">
    <property type="protein sequence ID" value="QDU68038.1"/>
    <property type="molecule type" value="Genomic_DNA"/>
</dbReference>
<dbReference type="Proteomes" id="UP000316921">
    <property type="component" value="Chromosome"/>
</dbReference>
<dbReference type="KEGG" id="pbap:Pla133_31290"/>
<dbReference type="PANTHER" id="PTHR31817">
    <property type="match status" value="1"/>
</dbReference>
<evidence type="ECO:0000256" key="4">
    <source>
        <dbReference type="ARBA" id="ARBA00023049"/>
    </source>
</evidence>
<keyword evidence="3" id="KW-0378">Hydrolase</keyword>
<gene>
    <name evidence="5" type="ORF">Pla133_31290</name>
</gene>
<dbReference type="PANTHER" id="PTHR31817:SF0">
    <property type="entry name" value="CHROMOSOME UNDETERMINED SCAFFOLD_67, WHOLE GENOME SHOTGUN SEQUENCE"/>
    <property type="match status" value="1"/>
</dbReference>
<keyword evidence="4" id="KW-0482">Metalloprotease</keyword>
<sequence>MKPEQITETARRLRTAESGVRILRTLSWSPEVRREFFARDARELPRVTYPVMNAAPIHAQLAEIRRGIEGDGTVARWLRRCADAIGSSADMLASAGTPAFLEYGKRLYGTPTSQQGDATALALAQTVERVCDSVAGLDLGAPSAACHFATAVAQGLRRACVRLFGDQAPEVVVVDQLSANALAGPRRIQVRRDACFTDRDLNQLIQHEAYVHVCTSLNGRAQAKLPILAASHAGTTRTQEGLAVFAEFITGTQDPDRLRRLADRVLAIDMALRGADFLEVYRFFLGRGIPREQAFENARRVFRGGVVEGGVPFTKDVVYLDGFLRVTNMLRAIVAGGRADCLSLLFCGKLDLEDFPALAELSEIGLCAPPTYLPPWAADRRFLVSYLAYSQFLDGVRVDEHRSHYRELLGRTDTAPWGGETVPTDIPTRGAVIDG</sequence>
<dbReference type="GO" id="GO:0008237">
    <property type="term" value="F:metallopeptidase activity"/>
    <property type="evidence" value="ECO:0007669"/>
    <property type="project" value="UniProtKB-KW"/>
</dbReference>
<protein>
    <recommendedName>
        <fullName evidence="7">DUF1704 domain-containing protein</fullName>
    </recommendedName>
</protein>
<accession>A0A518BM31</accession>
<dbReference type="SMART" id="SM01154">
    <property type="entry name" value="DUF1704"/>
    <property type="match status" value="1"/>
</dbReference>
<dbReference type="AlphaFoldDB" id="A0A518BM31"/>
<dbReference type="GO" id="GO:0006508">
    <property type="term" value="P:proteolysis"/>
    <property type="evidence" value="ECO:0007669"/>
    <property type="project" value="UniProtKB-KW"/>
</dbReference>
<dbReference type="InterPro" id="IPR012548">
    <property type="entry name" value="MATCAP"/>
</dbReference>
<organism evidence="5 6">
    <name type="scientific">Engelhardtia mirabilis</name>
    <dbReference type="NCBI Taxonomy" id="2528011"/>
    <lineage>
        <taxon>Bacteria</taxon>
        <taxon>Pseudomonadati</taxon>
        <taxon>Planctomycetota</taxon>
        <taxon>Planctomycetia</taxon>
        <taxon>Planctomycetia incertae sedis</taxon>
        <taxon>Engelhardtia</taxon>
    </lineage>
</organism>
<proteinExistence type="predicted"/>
<keyword evidence="2" id="KW-0645">Protease</keyword>
<dbReference type="RefSeq" id="WP_419191564.1">
    <property type="nucleotide sequence ID" value="NZ_CP036287.1"/>
</dbReference>
<evidence type="ECO:0000313" key="6">
    <source>
        <dbReference type="Proteomes" id="UP000316921"/>
    </source>
</evidence>
<evidence type="ECO:0000256" key="3">
    <source>
        <dbReference type="ARBA" id="ARBA00022801"/>
    </source>
</evidence>
<evidence type="ECO:0000256" key="2">
    <source>
        <dbReference type="ARBA" id="ARBA00022670"/>
    </source>
</evidence>
<dbReference type="Pfam" id="PF08014">
    <property type="entry name" value="MATCAP"/>
    <property type="match status" value="1"/>
</dbReference>
<keyword evidence="6" id="KW-1185">Reference proteome</keyword>
<evidence type="ECO:0000256" key="1">
    <source>
        <dbReference type="ARBA" id="ARBA00001947"/>
    </source>
</evidence>